<evidence type="ECO:0000256" key="1">
    <source>
        <dbReference type="SAM" id="MobiDB-lite"/>
    </source>
</evidence>
<protein>
    <submittedName>
        <fullName evidence="2">Uncharacterized protein</fullName>
    </submittedName>
</protein>
<accession>A0A4C1SSB5</accession>
<sequence>MQSGPSIRPPDGIISSYACSGPDDSFNRVTARQIRGDTLRRDHTPPRPAGVDGESWRARPPPGHRHRGTAGCRATGAGLPLRRLTTTRVDIKKKTATGAADGRARRSLD</sequence>
<evidence type="ECO:0000313" key="2">
    <source>
        <dbReference type="EMBL" id="GBP04100.1"/>
    </source>
</evidence>
<comment type="caution">
    <text evidence="2">The sequence shown here is derived from an EMBL/GenBank/DDBJ whole genome shotgun (WGS) entry which is preliminary data.</text>
</comment>
<feature type="compositionally biased region" description="Basic and acidic residues" evidence="1">
    <location>
        <begin position="34"/>
        <end position="45"/>
    </location>
</feature>
<dbReference type="AlphaFoldDB" id="A0A4C1SSB5"/>
<evidence type="ECO:0000313" key="3">
    <source>
        <dbReference type="Proteomes" id="UP000299102"/>
    </source>
</evidence>
<feature type="region of interest" description="Disordered" evidence="1">
    <location>
        <begin position="1"/>
        <end position="75"/>
    </location>
</feature>
<gene>
    <name evidence="2" type="ORF">EVAR_74837_1</name>
</gene>
<keyword evidence="3" id="KW-1185">Reference proteome</keyword>
<proteinExistence type="predicted"/>
<dbReference type="EMBL" id="BGZK01000012">
    <property type="protein sequence ID" value="GBP04100.1"/>
    <property type="molecule type" value="Genomic_DNA"/>
</dbReference>
<organism evidence="2 3">
    <name type="scientific">Eumeta variegata</name>
    <name type="common">Bagworm moth</name>
    <name type="synonym">Eumeta japonica</name>
    <dbReference type="NCBI Taxonomy" id="151549"/>
    <lineage>
        <taxon>Eukaryota</taxon>
        <taxon>Metazoa</taxon>
        <taxon>Ecdysozoa</taxon>
        <taxon>Arthropoda</taxon>
        <taxon>Hexapoda</taxon>
        <taxon>Insecta</taxon>
        <taxon>Pterygota</taxon>
        <taxon>Neoptera</taxon>
        <taxon>Endopterygota</taxon>
        <taxon>Lepidoptera</taxon>
        <taxon>Glossata</taxon>
        <taxon>Ditrysia</taxon>
        <taxon>Tineoidea</taxon>
        <taxon>Psychidae</taxon>
        <taxon>Oiketicinae</taxon>
        <taxon>Eumeta</taxon>
    </lineage>
</organism>
<reference evidence="2 3" key="1">
    <citation type="journal article" date="2019" name="Commun. Biol.">
        <title>The bagworm genome reveals a unique fibroin gene that provides high tensile strength.</title>
        <authorList>
            <person name="Kono N."/>
            <person name="Nakamura H."/>
            <person name="Ohtoshi R."/>
            <person name="Tomita M."/>
            <person name="Numata K."/>
            <person name="Arakawa K."/>
        </authorList>
    </citation>
    <scope>NUCLEOTIDE SEQUENCE [LARGE SCALE GENOMIC DNA]</scope>
</reference>
<name>A0A4C1SSB5_EUMVA</name>
<dbReference type="Proteomes" id="UP000299102">
    <property type="component" value="Unassembled WGS sequence"/>
</dbReference>